<evidence type="ECO:0000256" key="2">
    <source>
        <dbReference type="ARBA" id="ARBA00022676"/>
    </source>
</evidence>
<evidence type="ECO:0000313" key="6">
    <source>
        <dbReference type="Proteomes" id="UP000231742"/>
    </source>
</evidence>
<dbReference type="SUPFAM" id="SSF53448">
    <property type="entry name" value="Nucleotide-diphospho-sugar transferases"/>
    <property type="match status" value="1"/>
</dbReference>
<dbReference type="Proteomes" id="UP000231742">
    <property type="component" value="Unassembled WGS sequence"/>
</dbReference>
<proteinExistence type="inferred from homology"/>
<feature type="domain" description="Glycosyltransferase 2-like" evidence="4">
    <location>
        <begin position="6"/>
        <end position="171"/>
    </location>
</feature>
<keyword evidence="2 5" id="KW-0328">Glycosyltransferase</keyword>
<dbReference type="GO" id="GO:0016020">
    <property type="term" value="C:membrane"/>
    <property type="evidence" value="ECO:0007669"/>
    <property type="project" value="GOC"/>
</dbReference>
<protein>
    <submittedName>
        <fullName evidence="5">Dolichol-phosphate mannosyltransferase</fullName>
    </submittedName>
</protein>
<keyword evidence="3 5" id="KW-0808">Transferase</keyword>
<evidence type="ECO:0000256" key="3">
    <source>
        <dbReference type="ARBA" id="ARBA00022679"/>
    </source>
</evidence>
<organism evidence="5 6">
    <name type="scientific">Salinibacterium amurskyense</name>
    <dbReference type="NCBI Taxonomy" id="205941"/>
    <lineage>
        <taxon>Bacteria</taxon>
        <taxon>Bacillati</taxon>
        <taxon>Actinomycetota</taxon>
        <taxon>Actinomycetes</taxon>
        <taxon>Micrococcales</taxon>
        <taxon>Microbacteriaceae</taxon>
        <taxon>Salinibacterium</taxon>
    </lineage>
</organism>
<comment type="caution">
    <text evidence="5">The sequence shown here is derived from an EMBL/GenBank/DDBJ whole genome shotgun (WGS) entry which is preliminary data.</text>
</comment>
<dbReference type="InterPro" id="IPR039528">
    <property type="entry name" value="DPM1-like"/>
</dbReference>
<sequence length="241" mass="26115">MPNVVVVVPTYNEIENIASIVGRLRQAVPRAHVLVVDDSSPDGTGERAEELAAADPGVSVLHRPAKEGLGKAYLAGFALALERGYTYIVEIDADGSHDPAELPAMIALAKAGNDLVIGSRWVPGGSVKNWPWYRHSVSQAGNTYARRVLHSDIRDLTAGFRVFRASALRELGLEGVSSQGYCFQVELAWNLERAGYRVTEHPITFVERSTGRSKMHAGIVAEALLRVTGWGISATLSSVRR</sequence>
<dbReference type="PANTHER" id="PTHR43398:SF1">
    <property type="entry name" value="DOLICHOL-PHOSPHATE MANNOSYLTRANSFERASE SUBUNIT 1"/>
    <property type="match status" value="1"/>
</dbReference>
<dbReference type="Gene3D" id="3.90.550.10">
    <property type="entry name" value="Spore Coat Polysaccharide Biosynthesis Protein SpsA, Chain A"/>
    <property type="match status" value="1"/>
</dbReference>
<dbReference type="RefSeq" id="WP_100389041.1">
    <property type="nucleotide sequence ID" value="NZ_BMZU01000001.1"/>
</dbReference>
<name>A0A2M9DA33_9MICO</name>
<keyword evidence="6" id="KW-1185">Reference proteome</keyword>
<reference evidence="5 6" key="1">
    <citation type="submission" date="2017-11" db="EMBL/GenBank/DDBJ databases">
        <title>Genomic Encyclopedia of Archaeal and Bacterial Type Strains, Phase II (KMG-II): From Individual Species to Whole Genera.</title>
        <authorList>
            <person name="Goeker M."/>
        </authorList>
    </citation>
    <scope>NUCLEOTIDE SEQUENCE [LARGE SCALE GENOMIC DNA]</scope>
    <source>
        <strain evidence="5 6">DSM 16400</strain>
    </source>
</reference>
<evidence type="ECO:0000313" key="5">
    <source>
        <dbReference type="EMBL" id="PJJ82448.1"/>
    </source>
</evidence>
<dbReference type="AlphaFoldDB" id="A0A2M9DA33"/>
<accession>A0A2M9DA33</accession>
<dbReference type="FunFam" id="3.90.550.10:FF:000122">
    <property type="entry name" value="Dolichol-phosphate mannosyltransferase subunit 1"/>
    <property type="match status" value="1"/>
</dbReference>
<dbReference type="EMBL" id="PGFH01000001">
    <property type="protein sequence ID" value="PJJ82448.1"/>
    <property type="molecule type" value="Genomic_DNA"/>
</dbReference>
<dbReference type="PANTHER" id="PTHR43398">
    <property type="entry name" value="DOLICHOL-PHOSPHATE MANNOSYLTRANSFERASE SUBUNIT 1"/>
    <property type="match status" value="1"/>
</dbReference>
<dbReference type="InterPro" id="IPR029044">
    <property type="entry name" value="Nucleotide-diphossugar_trans"/>
</dbReference>
<dbReference type="InterPro" id="IPR001173">
    <property type="entry name" value="Glyco_trans_2-like"/>
</dbReference>
<dbReference type="CDD" id="cd06442">
    <property type="entry name" value="DPM1_like"/>
    <property type="match status" value="1"/>
</dbReference>
<evidence type="ECO:0000256" key="1">
    <source>
        <dbReference type="ARBA" id="ARBA00006739"/>
    </source>
</evidence>
<dbReference type="GO" id="GO:0009247">
    <property type="term" value="P:glycolipid biosynthetic process"/>
    <property type="evidence" value="ECO:0007669"/>
    <property type="project" value="TreeGrafter"/>
</dbReference>
<dbReference type="GO" id="GO:0004582">
    <property type="term" value="F:dolichyl-phosphate beta-D-mannosyltransferase activity"/>
    <property type="evidence" value="ECO:0007669"/>
    <property type="project" value="InterPro"/>
</dbReference>
<dbReference type="OrthoDB" id="9810303at2"/>
<comment type="similarity">
    <text evidence="1">Belongs to the glycosyltransferase 2 family.</text>
</comment>
<evidence type="ECO:0000259" key="4">
    <source>
        <dbReference type="Pfam" id="PF00535"/>
    </source>
</evidence>
<dbReference type="Pfam" id="PF00535">
    <property type="entry name" value="Glycos_transf_2"/>
    <property type="match status" value="1"/>
</dbReference>
<gene>
    <name evidence="5" type="ORF">CLV85_1649</name>
</gene>